<dbReference type="RefSeq" id="WP_065176755.1">
    <property type="nucleotide sequence ID" value="NZ_LZFA01000027.1"/>
</dbReference>
<name>A0A2T3IEP1_9GAMM</name>
<evidence type="ECO:0000313" key="1">
    <source>
        <dbReference type="EMBL" id="PSU22954.1"/>
    </source>
</evidence>
<proteinExistence type="predicted"/>
<organism evidence="1 2">
    <name type="scientific">Photobacterium aquimaris</name>
    <dbReference type="NCBI Taxonomy" id="512643"/>
    <lineage>
        <taxon>Bacteria</taxon>
        <taxon>Pseudomonadati</taxon>
        <taxon>Pseudomonadota</taxon>
        <taxon>Gammaproteobacteria</taxon>
        <taxon>Vibrionales</taxon>
        <taxon>Vibrionaceae</taxon>
        <taxon>Photobacterium</taxon>
    </lineage>
</organism>
<dbReference type="AlphaFoldDB" id="A0A2T3IEP1"/>
<gene>
    <name evidence="1" type="ORF">CTM88_20100</name>
</gene>
<dbReference type="Proteomes" id="UP000240254">
    <property type="component" value="Unassembled WGS sequence"/>
</dbReference>
<reference evidence="1 2" key="1">
    <citation type="submission" date="2018-03" db="EMBL/GenBank/DDBJ databases">
        <title>Whole genome sequencing of Histamine producing bacteria.</title>
        <authorList>
            <person name="Butler K."/>
        </authorList>
    </citation>
    <scope>NUCLEOTIDE SEQUENCE [LARGE SCALE GENOMIC DNA]</scope>
    <source>
        <strain evidence="1 2">BS2</strain>
    </source>
</reference>
<comment type="caution">
    <text evidence="1">The sequence shown here is derived from an EMBL/GenBank/DDBJ whole genome shotgun (WGS) entry which is preliminary data.</text>
</comment>
<evidence type="ECO:0000313" key="2">
    <source>
        <dbReference type="Proteomes" id="UP000240254"/>
    </source>
</evidence>
<dbReference type="EMBL" id="PYMK01000035">
    <property type="protein sequence ID" value="PSU22954.1"/>
    <property type="molecule type" value="Genomic_DNA"/>
</dbReference>
<accession>A0A2T3IEP1</accession>
<sequence length="110" mass="12832">MDDSQLTKVLDKTCELIFEYQRLCQHEPSSARILLGATEKEIERFSNLDFSKILLLRDRHDVSPLCFAELRRDRSGLSMFLDALDSELFDNYIKMMQAKQTSQIASNLKR</sequence>
<protein>
    <submittedName>
        <fullName evidence="1">Uncharacterized protein</fullName>
    </submittedName>
</protein>